<proteinExistence type="predicted"/>
<evidence type="ECO:0000259" key="4">
    <source>
        <dbReference type="PROSITE" id="PS50835"/>
    </source>
</evidence>
<organism evidence="5 6">
    <name type="scientific">Larimichthys crocea</name>
    <name type="common">Large yellow croaker</name>
    <name type="synonym">Pseudosciaena crocea</name>
    <dbReference type="NCBI Taxonomy" id="215358"/>
    <lineage>
        <taxon>Eukaryota</taxon>
        <taxon>Metazoa</taxon>
        <taxon>Chordata</taxon>
        <taxon>Craniata</taxon>
        <taxon>Vertebrata</taxon>
        <taxon>Euteleostomi</taxon>
        <taxon>Actinopterygii</taxon>
        <taxon>Neopterygii</taxon>
        <taxon>Teleostei</taxon>
        <taxon>Neoteleostei</taxon>
        <taxon>Acanthomorphata</taxon>
        <taxon>Eupercaria</taxon>
        <taxon>Sciaenidae</taxon>
        <taxon>Larimichthys</taxon>
    </lineage>
</organism>
<keyword evidence="6" id="KW-1185">Reference proteome</keyword>
<dbReference type="FunFam" id="2.60.40.10:FF:000283">
    <property type="entry name" value="Immunoglobulin kappa constant"/>
    <property type="match status" value="2"/>
</dbReference>
<sequence length="300" mass="32036">MSSLIIIGLFTYCLRGYQPIGFLLRFCRYWINRYKWSSLVRSLSGILIRYLGSSSSEESLLGLHSLCLFVFVCLTPALCWSGAVDGAAGPMVRPSVSLLPPSSEQLSKGSATLACLLTGYSPQGAVVSWEVDGTEVTEGVVTSSEEEKSGRYSSSSTLSLSQESWMKGELYSCTVLHHDNSQIQSLRRSQSGPMVRPSVSLLPPSSEQLSKGSATLACLLTGYSPQGAVVSWEVDGTEVTEGVVTSSEEEKSGRYSSSSTLSLSQESWMKESCTPARSSIMTTARSSPSAGASVRARGAG</sequence>
<feature type="domain" description="Ig-like" evidence="4">
    <location>
        <begin position="197"/>
        <end position="289"/>
    </location>
</feature>
<dbReference type="Proteomes" id="UP000424527">
    <property type="component" value="Unassembled WGS sequence"/>
</dbReference>
<protein>
    <submittedName>
        <fullName evidence="5">Ig lambda-1 chain C region</fullName>
    </submittedName>
</protein>
<dbReference type="AlphaFoldDB" id="A0A6G0IF43"/>
<feature type="compositionally biased region" description="Low complexity" evidence="3">
    <location>
        <begin position="284"/>
        <end position="300"/>
    </location>
</feature>
<reference evidence="5 6" key="1">
    <citation type="submission" date="2019-07" db="EMBL/GenBank/DDBJ databases">
        <title>Chromosome genome assembly for large yellow croaker.</title>
        <authorList>
            <person name="Xiao S."/>
        </authorList>
    </citation>
    <scope>NUCLEOTIDE SEQUENCE [LARGE SCALE GENOMIC DNA]</scope>
    <source>
        <strain evidence="5">JMULYC20181020</strain>
        <tissue evidence="5">Muscle</tissue>
    </source>
</reference>
<evidence type="ECO:0000256" key="2">
    <source>
        <dbReference type="ARBA" id="ARBA00023319"/>
    </source>
</evidence>
<dbReference type="InterPro" id="IPR050380">
    <property type="entry name" value="Immune_Resp_Modulators"/>
</dbReference>
<feature type="region of interest" description="Disordered" evidence="3">
    <location>
        <begin position="242"/>
        <end position="300"/>
    </location>
</feature>
<feature type="domain" description="Ig-like" evidence="4">
    <location>
        <begin position="94"/>
        <end position="191"/>
    </location>
</feature>
<keyword evidence="1" id="KW-1015">Disulfide bond</keyword>
<dbReference type="InterPro" id="IPR007110">
    <property type="entry name" value="Ig-like_dom"/>
</dbReference>
<evidence type="ECO:0000313" key="6">
    <source>
        <dbReference type="Proteomes" id="UP000424527"/>
    </source>
</evidence>
<dbReference type="PANTHER" id="PTHR23411">
    <property type="entry name" value="TAPASIN"/>
    <property type="match status" value="1"/>
</dbReference>
<evidence type="ECO:0000256" key="1">
    <source>
        <dbReference type="ARBA" id="ARBA00023157"/>
    </source>
</evidence>
<dbReference type="Pfam" id="PF07654">
    <property type="entry name" value="C1-set"/>
    <property type="match status" value="2"/>
</dbReference>
<dbReference type="PROSITE" id="PS50835">
    <property type="entry name" value="IG_LIKE"/>
    <property type="match status" value="2"/>
</dbReference>
<gene>
    <name evidence="5" type="ORF">D5F01_LYC11843</name>
</gene>
<comment type="caution">
    <text evidence="5">The sequence shown here is derived from an EMBL/GenBank/DDBJ whole genome shotgun (WGS) entry which is preliminary data.</text>
</comment>
<feature type="compositionally biased region" description="Low complexity" evidence="3">
    <location>
        <begin position="254"/>
        <end position="267"/>
    </location>
</feature>
<dbReference type="InterPro" id="IPR003597">
    <property type="entry name" value="Ig_C1-set"/>
</dbReference>
<keyword evidence="2" id="KW-0393">Immunoglobulin domain</keyword>
<evidence type="ECO:0000256" key="3">
    <source>
        <dbReference type="SAM" id="MobiDB-lite"/>
    </source>
</evidence>
<accession>A0A6G0IF43</accession>
<dbReference type="InterPro" id="IPR036179">
    <property type="entry name" value="Ig-like_dom_sf"/>
</dbReference>
<dbReference type="SMART" id="SM00407">
    <property type="entry name" value="IGc1"/>
    <property type="match status" value="2"/>
</dbReference>
<dbReference type="Gene3D" id="2.60.40.10">
    <property type="entry name" value="Immunoglobulins"/>
    <property type="match status" value="2"/>
</dbReference>
<name>A0A6G0IF43_LARCR</name>
<dbReference type="SUPFAM" id="SSF48726">
    <property type="entry name" value="Immunoglobulin"/>
    <property type="match status" value="2"/>
</dbReference>
<dbReference type="InterPro" id="IPR013783">
    <property type="entry name" value="Ig-like_fold"/>
</dbReference>
<evidence type="ECO:0000313" key="5">
    <source>
        <dbReference type="EMBL" id="KAE8290125.1"/>
    </source>
</evidence>
<dbReference type="EMBL" id="REGW02000011">
    <property type="protein sequence ID" value="KAE8290125.1"/>
    <property type="molecule type" value="Genomic_DNA"/>
</dbReference>